<dbReference type="EMBL" id="JAOTJC010000004">
    <property type="protein sequence ID" value="MCU7553476.1"/>
    <property type="molecule type" value="Genomic_DNA"/>
</dbReference>
<protein>
    <submittedName>
        <fullName evidence="1">Uncharacterized protein</fullName>
    </submittedName>
</protein>
<sequence length="145" mass="16504">MTSRVHLLTQHLPVSRLTIDVLFALRLLYDETEPDQDIGKDIAELADFPERLQGSYRAEWEAFVKRALAKQLSNNQHRPAMEVIDDIMTQVHHIHTQDPRFLSLMPNITQAQKIIASDNTSVFPSPLRKQLTGLLLPAITLPSDK</sequence>
<proteinExistence type="predicted"/>
<organism evidence="1 2">
    <name type="scientific">Alteromonas salexigens</name>
    <dbReference type="NCBI Taxonomy" id="2982530"/>
    <lineage>
        <taxon>Bacteria</taxon>
        <taxon>Pseudomonadati</taxon>
        <taxon>Pseudomonadota</taxon>
        <taxon>Gammaproteobacteria</taxon>
        <taxon>Alteromonadales</taxon>
        <taxon>Alteromonadaceae</taxon>
        <taxon>Alteromonas/Salinimonas group</taxon>
        <taxon>Alteromonas</taxon>
    </lineage>
</organism>
<reference evidence="2" key="1">
    <citation type="submission" date="2023-07" db="EMBL/GenBank/DDBJ databases">
        <title>Study on multiphase classification of strain Alteromonas salexigens isolated from the Yellow Sea.</title>
        <authorList>
            <person name="Sun L."/>
        </authorList>
    </citation>
    <scope>NUCLEOTIDE SEQUENCE [LARGE SCALE GENOMIC DNA]</scope>
    <source>
        <strain evidence="2">ASW11-19</strain>
    </source>
</reference>
<accession>A0ABT2VJS5</accession>
<evidence type="ECO:0000313" key="2">
    <source>
        <dbReference type="Proteomes" id="UP001209257"/>
    </source>
</evidence>
<name>A0ABT2VJS5_9ALTE</name>
<gene>
    <name evidence="1" type="ORF">OCL06_02555</name>
</gene>
<keyword evidence="2" id="KW-1185">Reference proteome</keyword>
<dbReference type="RefSeq" id="WP_262992171.1">
    <property type="nucleotide sequence ID" value="NZ_JAOTJC010000004.1"/>
</dbReference>
<dbReference type="Proteomes" id="UP001209257">
    <property type="component" value="Unassembled WGS sequence"/>
</dbReference>
<comment type="caution">
    <text evidence="1">The sequence shown here is derived from an EMBL/GenBank/DDBJ whole genome shotgun (WGS) entry which is preliminary data.</text>
</comment>
<evidence type="ECO:0000313" key="1">
    <source>
        <dbReference type="EMBL" id="MCU7553476.1"/>
    </source>
</evidence>